<name>A0A077PQG6_XENBV</name>
<evidence type="ECO:0000313" key="1">
    <source>
        <dbReference type="EMBL" id="CDH22777.1"/>
    </source>
</evidence>
<comment type="caution">
    <text evidence="1">The sequence shown here is derived from an EMBL/GenBank/DDBJ whole genome shotgun (WGS) entry which is preliminary data.</text>
</comment>
<gene>
    <name evidence="1" type="ORF">XBKB1_1300044</name>
</gene>
<proteinExistence type="predicted"/>
<organism evidence="1 2">
    <name type="scientific">Xenorhabdus bovienii str. kraussei Becker Underwood</name>
    <dbReference type="NCBI Taxonomy" id="1398204"/>
    <lineage>
        <taxon>Bacteria</taxon>
        <taxon>Pseudomonadati</taxon>
        <taxon>Pseudomonadota</taxon>
        <taxon>Gammaproteobacteria</taxon>
        <taxon>Enterobacterales</taxon>
        <taxon>Morganellaceae</taxon>
        <taxon>Xenorhabdus</taxon>
    </lineage>
</organism>
<evidence type="ECO:0000313" key="2">
    <source>
        <dbReference type="Proteomes" id="UP000028493"/>
    </source>
</evidence>
<dbReference type="HOGENOM" id="CLU_3335013_0_0_6"/>
<dbReference type="AlphaFoldDB" id="A0A077PQG6"/>
<dbReference type="EMBL" id="CBSZ010000036">
    <property type="protein sequence ID" value="CDH22777.1"/>
    <property type="molecule type" value="Genomic_DNA"/>
</dbReference>
<dbReference type="Proteomes" id="UP000028493">
    <property type="component" value="Unassembled WGS sequence"/>
</dbReference>
<reference evidence="1" key="1">
    <citation type="submission" date="2013-07" db="EMBL/GenBank/DDBJ databases">
        <title>Sub-species coevolution in mutualistic symbiosis.</title>
        <authorList>
            <person name="Murfin K."/>
            <person name="Klassen J."/>
            <person name="Lee M."/>
            <person name="Forst S."/>
            <person name="Stock P."/>
            <person name="Goodrich-Blair H."/>
        </authorList>
    </citation>
    <scope>NUCLEOTIDE SEQUENCE [LARGE SCALE GENOMIC DNA]</scope>
    <source>
        <strain evidence="1">Kraussei Becker Underwood</strain>
    </source>
</reference>
<accession>A0A077PQG6</accession>
<protein>
    <submittedName>
        <fullName evidence="1">Uncharacterized protein</fullName>
    </submittedName>
</protein>
<sequence>MLCFFMSEFGFRVIIFAQENRKTGEERCAGMSGYIISN</sequence>